<dbReference type="EMBL" id="JARKIF010000037">
    <property type="protein sequence ID" value="KAJ7609886.1"/>
    <property type="molecule type" value="Genomic_DNA"/>
</dbReference>
<dbReference type="AlphaFoldDB" id="A0AAD7B4N5"/>
<comment type="caution">
    <text evidence="1">The sequence shown here is derived from an EMBL/GenBank/DDBJ whole genome shotgun (WGS) entry which is preliminary data.</text>
</comment>
<gene>
    <name evidence="1" type="ORF">FB45DRAFT_1066448</name>
</gene>
<reference evidence="1" key="1">
    <citation type="submission" date="2023-03" db="EMBL/GenBank/DDBJ databases">
        <title>Massive genome expansion in bonnet fungi (Mycena s.s.) driven by repeated elements and novel gene families across ecological guilds.</title>
        <authorList>
            <consortium name="Lawrence Berkeley National Laboratory"/>
            <person name="Harder C.B."/>
            <person name="Miyauchi S."/>
            <person name="Viragh M."/>
            <person name="Kuo A."/>
            <person name="Thoen E."/>
            <person name="Andreopoulos B."/>
            <person name="Lu D."/>
            <person name="Skrede I."/>
            <person name="Drula E."/>
            <person name="Henrissat B."/>
            <person name="Morin E."/>
            <person name="Kohler A."/>
            <person name="Barry K."/>
            <person name="LaButti K."/>
            <person name="Morin E."/>
            <person name="Salamov A."/>
            <person name="Lipzen A."/>
            <person name="Mereny Z."/>
            <person name="Hegedus B."/>
            <person name="Baldrian P."/>
            <person name="Stursova M."/>
            <person name="Weitz H."/>
            <person name="Taylor A."/>
            <person name="Grigoriev I.V."/>
            <person name="Nagy L.G."/>
            <person name="Martin F."/>
            <person name="Kauserud H."/>
        </authorList>
    </citation>
    <scope>NUCLEOTIDE SEQUENCE</scope>
    <source>
        <strain evidence="1">9284</strain>
    </source>
</reference>
<proteinExistence type="predicted"/>
<sequence>MHPALQMKNITQLPPSIRDVASKAAGNSRTSKDVAAARNLLNVYPRLSSFQRFALLPVFFVNLDPEKIPTAEDLDTSRRRPAIREEVLCALSALDAVLNLGAPEDVGPSLWPRVRN</sequence>
<keyword evidence="2" id="KW-1185">Reference proteome</keyword>
<protein>
    <submittedName>
        <fullName evidence="1">Uncharacterized protein</fullName>
    </submittedName>
</protein>
<organism evidence="1 2">
    <name type="scientific">Roridomyces roridus</name>
    <dbReference type="NCBI Taxonomy" id="1738132"/>
    <lineage>
        <taxon>Eukaryota</taxon>
        <taxon>Fungi</taxon>
        <taxon>Dikarya</taxon>
        <taxon>Basidiomycota</taxon>
        <taxon>Agaricomycotina</taxon>
        <taxon>Agaricomycetes</taxon>
        <taxon>Agaricomycetidae</taxon>
        <taxon>Agaricales</taxon>
        <taxon>Marasmiineae</taxon>
        <taxon>Mycenaceae</taxon>
        <taxon>Roridomyces</taxon>
    </lineage>
</organism>
<evidence type="ECO:0000313" key="1">
    <source>
        <dbReference type="EMBL" id="KAJ7609886.1"/>
    </source>
</evidence>
<accession>A0AAD7B4N5</accession>
<dbReference type="Proteomes" id="UP001221142">
    <property type="component" value="Unassembled WGS sequence"/>
</dbReference>
<name>A0AAD7B4N5_9AGAR</name>
<evidence type="ECO:0000313" key="2">
    <source>
        <dbReference type="Proteomes" id="UP001221142"/>
    </source>
</evidence>